<dbReference type="GO" id="GO:0005524">
    <property type="term" value="F:ATP binding"/>
    <property type="evidence" value="ECO:0007669"/>
    <property type="project" value="UniProtKB-UniRule"/>
</dbReference>
<evidence type="ECO:0000313" key="18">
    <source>
        <dbReference type="EMBL" id="KAA0170931.1"/>
    </source>
</evidence>
<dbReference type="Pfam" id="PF00069">
    <property type="entry name" value="Pkinase"/>
    <property type="match status" value="1"/>
</dbReference>
<dbReference type="PROSITE" id="PS50011">
    <property type="entry name" value="PROTEIN_KINASE_DOM"/>
    <property type="match status" value="1"/>
</dbReference>
<sequence length="342" mass="35918">MSQPPGACRKTHEYELGDRLGGGSFGDVFAATHVPSGRHVAVKRVFERPAERGVERPDPARELRVLESLSHPNVIPLLDHYVGRDGAQMLVFPLLGGGTLADVLRGAGTGLGEAAAKGFAKQLLSALAYLHDDAGVVHRDLKCSNFLLGDGGRLYVSDFGQARWLPGAADATVAGAAAPTAPAAAAVRARDATRPMTPHTGTRWLRAPEVLFGSRSYAAAADVWAVGCIVVELLEGVSPFRAEADIAQLASLATKLGFPDEAEWPELGALPDGDKVLEQDATRAISLIQRPEAAGELFGWDWAEDAVGGEDSEDGVDDAFGGQGLWTLPLSSVALAALGWDT</sequence>
<comment type="subunit">
    <text evidence="8">May form a complex composed of at least the catalytic subunit CRK2 and a cyclin.</text>
</comment>
<dbReference type="AlphaFoldDB" id="A0A5A8CKS1"/>
<keyword evidence="7 14" id="KW-0067">ATP-binding</keyword>
<protein>
    <recommendedName>
        <fullName evidence="9">Cyclin-dependent kinase 2 homolog</fullName>
        <ecNumber evidence="2">2.7.11.22</ecNumber>
    </recommendedName>
    <alternativeName>
        <fullName evidence="10">Cell division control protein 2 homolog</fullName>
    </alternativeName>
    <alternativeName>
        <fullName evidence="11">cdc2-related kinase 2</fullName>
    </alternativeName>
</protein>
<evidence type="ECO:0000256" key="1">
    <source>
        <dbReference type="ARBA" id="ARBA00006485"/>
    </source>
</evidence>
<dbReference type="GO" id="GO:0004693">
    <property type="term" value="F:cyclin-dependent protein serine/threonine kinase activity"/>
    <property type="evidence" value="ECO:0007669"/>
    <property type="project" value="UniProtKB-EC"/>
</dbReference>
<evidence type="ECO:0000256" key="14">
    <source>
        <dbReference type="PROSITE-ProRule" id="PRU10141"/>
    </source>
</evidence>
<evidence type="ECO:0000256" key="11">
    <source>
        <dbReference type="ARBA" id="ARBA00042858"/>
    </source>
</evidence>
<name>A0A5A8CKS1_CAFRO</name>
<dbReference type="InterPro" id="IPR050108">
    <property type="entry name" value="CDK"/>
</dbReference>
<keyword evidence="6" id="KW-0418">Kinase</keyword>
<dbReference type="Proteomes" id="UP000324907">
    <property type="component" value="Unassembled WGS sequence"/>
</dbReference>
<dbReference type="InterPro" id="IPR000719">
    <property type="entry name" value="Prot_kinase_dom"/>
</dbReference>
<reference evidence="19 20" key="1">
    <citation type="submission" date="2019-07" db="EMBL/GenBank/DDBJ databases">
        <title>Genomes of Cafeteria roenbergensis.</title>
        <authorList>
            <person name="Fischer M.G."/>
            <person name="Hackl T."/>
            <person name="Roman M."/>
        </authorList>
    </citation>
    <scope>NUCLEOTIDE SEQUENCE [LARGE SCALE GENOMIC DNA]</scope>
    <source>
        <strain evidence="17 19">BVI</strain>
        <strain evidence="18 20">RCC970-E3</strain>
    </source>
</reference>
<comment type="catalytic activity">
    <reaction evidence="12">
        <text>L-threonyl-[protein] + ATP = O-phospho-L-threonyl-[protein] + ADP + H(+)</text>
        <dbReference type="Rhea" id="RHEA:46608"/>
        <dbReference type="Rhea" id="RHEA-COMP:11060"/>
        <dbReference type="Rhea" id="RHEA-COMP:11605"/>
        <dbReference type="ChEBI" id="CHEBI:15378"/>
        <dbReference type="ChEBI" id="CHEBI:30013"/>
        <dbReference type="ChEBI" id="CHEBI:30616"/>
        <dbReference type="ChEBI" id="CHEBI:61977"/>
        <dbReference type="ChEBI" id="CHEBI:456216"/>
        <dbReference type="EC" id="2.7.11.22"/>
    </reaction>
</comment>
<evidence type="ECO:0000256" key="12">
    <source>
        <dbReference type="ARBA" id="ARBA00047811"/>
    </source>
</evidence>
<dbReference type="PROSITE" id="PS00107">
    <property type="entry name" value="PROTEIN_KINASE_ATP"/>
    <property type="match status" value="1"/>
</dbReference>
<comment type="caution">
    <text evidence="17">The sequence shown here is derived from an EMBL/GenBank/DDBJ whole genome shotgun (WGS) entry which is preliminary data.</text>
</comment>
<comment type="catalytic activity">
    <reaction evidence="13">
        <text>L-seryl-[protein] + ATP = O-phospho-L-seryl-[protein] + ADP + H(+)</text>
        <dbReference type="Rhea" id="RHEA:17989"/>
        <dbReference type="Rhea" id="RHEA-COMP:9863"/>
        <dbReference type="Rhea" id="RHEA-COMP:11604"/>
        <dbReference type="ChEBI" id="CHEBI:15378"/>
        <dbReference type="ChEBI" id="CHEBI:29999"/>
        <dbReference type="ChEBI" id="CHEBI:30616"/>
        <dbReference type="ChEBI" id="CHEBI:83421"/>
        <dbReference type="ChEBI" id="CHEBI:456216"/>
        <dbReference type="EC" id="2.7.11.22"/>
    </reaction>
</comment>
<dbReference type="PROSITE" id="PS00108">
    <property type="entry name" value="PROTEIN_KINASE_ST"/>
    <property type="match status" value="1"/>
</dbReference>
<evidence type="ECO:0000256" key="6">
    <source>
        <dbReference type="ARBA" id="ARBA00022777"/>
    </source>
</evidence>
<evidence type="ECO:0000256" key="10">
    <source>
        <dbReference type="ARBA" id="ARBA00041902"/>
    </source>
</evidence>
<keyword evidence="4" id="KW-0808">Transferase</keyword>
<evidence type="ECO:0000256" key="8">
    <source>
        <dbReference type="ARBA" id="ARBA00038543"/>
    </source>
</evidence>
<keyword evidence="5 14" id="KW-0547">Nucleotide-binding</keyword>
<dbReference type="GO" id="GO:0005634">
    <property type="term" value="C:nucleus"/>
    <property type="evidence" value="ECO:0007669"/>
    <property type="project" value="TreeGrafter"/>
</dbReference>
<evidence type="ECO:0000256" key="13">
    <source>
        <dbReference type="ARBA" id="ARBA00048367"/>
    </source>
</evidence>
<evidence type="ECO:0000256" key="2">
    <source>
        <dbReference type="ARBA" id="ARBA00012425"/>
    </source>
</evidence>
<dbReference type="Gene3D" id="1.10.510.10">
    <property type="entry name" value="Transferase(Phosphotransferase) domain 1"/>
    <property type="match status" value="1"/>
</dbReference>
<evidence type="ECO:0000256" key="7">
    <source>
        <dbReference type="ARBA" id="ARBA00022840"/>
    </source>
</evidence>
<comment type="similarity">
    <text evidence="1">Belongs to the protein kinase superfamily. CMGC Ser/Thr protein kinase family. CDC2/CDKX subfamily.</text>
</comment>
<organism evidence="17 19">
    <name type="scientific">Cafeteria roenbergensis</name>
    <name type="common">Marine flagellate</name>
    <dbReference type="NCBI Taxonomy" id="33653"/>
    <lineage>
        <taxon>Eukaryota</taxon>
        <taxon>Sar</taxon>
        <taxon>Stramenopiles</taxon>
        <taxon>Bigyra</taxon>
        <taxon>Opalozoa</taxon>
        <taxon>Bicosoecida</taxon>
        <taxon>Cafeteriaceae</taxon>
        <taxon>Cafeteria</taxon>
    </lineage>
</organism>
<evidence type="ECO:0000256" key="5">
    <source>
        <dbReference type="ARBA" id="ARBA00022741"/>
    </source>
</evidence>
<dbReference type="InterPro" id="IPR011009">
    <property type="entry name" value="Kinase-like_dom_sf"/>
</dbReference>
<evidence type="ECO:0000256" key="15">
    <source>
        <dbReference type="RuleBase" id="RU000304"/>
    </source>
</evidence>
<dbReference type="PANTHER" id="PTHR24056">
    <property type="entry name" value="CELL DIVISION PROTEIN KINASE"/>
    <property type="match status" value="1"/>
</dbReference>
<dbReference type="InterPro" id="IPR017441">
    <property type="entry name" value="Protein_kinase_ATP_BS"/>
</dbReference>
<evidence type="ECO:0000256" key="4">
    <source>
        <dbReference type="ARBA" id="ARBA00022679"/>
    </source>
</evidence>
<dbReference type="Proteomes" id="UP000323011">
    <property type="component" value="Unassembled WGS sequence"/>
</dbReference>
<dbReference type="EC" id="2.7.11.22" evidence="2"/>
<evidence type="ECO:0000259" key="16">
    <source>
        <dbReference type="PROSITE" id="PS50011"/>
    </source>
</evidence>
<gene>
    <name evidence="18" type="ORF">FNF28_01208</name>
    <name evidence="17" type="ORF">FNF29_03152</name>
</gene>
<dbReference type="EMBL" id="VLTN01000016">
    <property type="protein sequence ID" value="KAA0153338.1"/>
    <property type="molecule type" value="Genomic_DNA"/>
</dbReference>
<dbReference type="SUPFAM" id="SSF56112">
    <property type="entry name" value="Protein kinase-like (PK-like)"/>
    <property type="match status" value="1"/>
</dbReference>
<dbReference type="PANTHER" id="PTHR24056:SF171">
    <property type="entry name" value="CYCLIN-DEPENDENT KINASE 20"/>
    <property type="match status" value="1"/>
</dbReference>
<evidence type="ECO:0000313" key="17">
    <source>
        <dbReference type="EMBL" id="KAA0153338.1"/>
    </source>
</evidence>
<evidence type="ECO:0000313" key="20">
    <source>
        <dbReference type="Proteomes" id="UP000324907"/>
    </source>
</evidence>
<feature type="binding site" evidence="14">
    <location>
        <position position="43"/>
    </location>
    <ligand>
        <name>ATP</name>
        <dbReference type="ChEBI" id="CHEBI:30616"/>
    </ligand>
</feature>
<evidence type="ECO:0000313" key="19">
    <source>
        <dbReference type="Proteomes" id="UP000323011"/>
    </source>
</evidence>
<dbReference type="SMART" id="SM00220">
    <property type="entry name" value="S_TKc"/>
    <property type="match status" value="1"/>
</dbReference>
<keyword evidence="3 15" id="KW-0723">Serine/threonine-protein kinase</keyword>
<accession>A0A5A8CKS1</accession>
<proteinExistence type="inferred from homology"/>
<dbReference type="InterPro" id="IPR008271">
    <property type="entry name" value="Ser/Thr_kinase_AS"/>
</dbReference>
<dbReference type="EMBL" id="VLTL01000010">
    <property type="protein sequence ID" value="KAA0170931.1"/>
    <property type="molecule type" value="Genomic_DNA"/>
</dbReference>
<dbReference type="Gene3D" id="3.30.200.20">
    <property type="entry name" value="Phosphorylase Kinase, domain 1"/>
    <property type="match status" value="1"/>
</dbReference>
<evidence type="ECO:0000256" key="9">
    <source>
        <dbReference type="ARBA" id="ARBA00039612"/>
    </source>
</evidence>
<feature type="domain" description="Protein kinase" evidence="16">
    <location>
        <begin position="14"/>
        <end position="342"/>
    </location>
</feature>
<keyword evidence="19" id="KW-1185">Reference proteome</keyword>
<evidence type="ECO:0000256" key="3">
    <source>
        <dbReference type="ARBA" id="ARBA00022527"/>
    </source>
</evidence>